<feature type="domain" description="Helix-turn-helix" evidence="1">
    <location>
        <begin position="79"/>
        <end position="122"/>
    </location>
</feature>
<evidence type="ECO:0000259" key="1">
    <source>
        <dbReference type="Pfam" id="PF12728"/>
    </source>
</evidence>
<keyword evidence="3" id="KW-1185">Reference proteome</keyword>
<dbReference type="InterPro" id="IPR041657">
    <property type="entry name" value="HTH_17"/>
</dbReference>
<evidence type="ECO:0000313" key="2">
    <source>
        <dbReference type="EMBL" id="BDG02805.1"/>
    </source>
</evidence>
<organism evidence="2 3">
    <name type="scientific">Anaeromyxobacter oryzae</name>
    <dbReference type="NCBI Taxonomy" id="2918170"/>
    <lineage>
        <taxon>Bacteria</taxon>
        <taxon>Pseudomonadati</taxon>
        <taxon>Myxococcota</taxon>
        <taxon>Myxococcia</taxon>
        <taxon>Myxococcales</taxon>
        <taxon>Cystobacterineae</taxon>
        <taxon>Anaeromyxobacteraceae</taxon>
        <taxon>Anaeromyxobacter</taxon>
    </lineage>
</organism>
<dbReference type="Proteomes" id="UP001162891">
    <property type="component" value="Chromosome"/>
</dbReference>
<dbReference type="NCBIfam" id="TIGR01764">
    <property type="entry name" value="excise"/>
    <property type="match status" value="1"/>
</dbReference>
<sequence length="128" mass="14364">MPAPTPPPSWTCQICALGQEILYRPPTSPDARCAACGDAPQGCEMLRFDVAALRHAVEELKTRLLRAELPSREREPADLMTPTEAADYLRLPSVRALYQLVRRGRVHAQRLGRQLRFSRKDLTGLART</sequence>
<reference evidence="3" key="1">
    <citation type="journal article" date="2022" name="Int. J. Syst. Evol. Microbiol.">
        <title>Anaeromyxobacter oryzae sp. nov., Anaeromyxobacter diazotrophicus sp. nov. and Anaeromyxobacter paludicola sp. nov., isolated from paddy soils.</title>
        <authorList>
            <person name="Itoh H."/>
            <person name="Xu Z."/>
            <person name="Mise K."/>
            <person name="Masuda Y."/>
            <person name="Ushijima N."/>
            <person name="Hayakawa C."/>
            <person name="Shiratori Y."/>
            <person name="Senoo K."/>
        </authorList>
    </citation>
    <scope>NUCLEOTIDE SEQUENCE [LARGE SCALE GENOMIC DNA]</scope>
    <source>
        <strain evidence="3">Red232</strain>
    </source>
</reference>
<name>A0ABM7WTJ5_9BACT</name>
<dbReference type="EMBL" id="AP025591">
    <property type="protein sequence ID" value="BDG02805.1"/>
    <property type="molecule type" value="Genomic_DNA"/>
</dbReference>
<gene>
    <name evidence="2" type="ORF">AMOR_18010</name>
</gene>
<evidence type="ECO:0000313" key="3">
    <source>
        <dbReference type="Proteomes" id="UP001162891"/>
    </source>
</evidence>
<dbReference type="InterPro" id="IPR010093">
    <property type="entry name" value="SinI_DNA-bd"/>
</dbReference>
<accession>A0ABM7WTJ5</accession>
<dbReference type="Pfam" id="PF12728">
    <property type="entry name" value="HTH_17"/>
    <property type="match status" value="1"/>
</dbReference>
<dbReference type="RefSeq" id="WP_248360494.1">
    <property type="nucleotide sequence ID" value="NZ_AP025591.1"/>
</dbReference>
<protein>
    <recommendedName>
        <fullName evidence="1">Helix-turn-helix domain-containing protein</fullName>
    </recommendedName>
</protein>
<proteinExistence type="predicted"/>